<dbReference type="EMBL" id="MSCM01000001">
    <property type="protein sequence ID" value="PQJ81326.1"/>
    <property type="molecule type" value="Genomic_DNA"/>
</dbReference>
<organism evidence="2 3">
    <name type="scientific">Polaribacter glomeratus</name>
    <dbReference type="NCBI Taxonomy" id="102"/>
    <lineage>
        <taxon>Bacteria</taxon>
        <taxon>Pseudomonadati</taxon>
        <taxon>Bacteroidota</taxon>
        <taxon>Flavobacteriia</taxon>
        <taxon>Flavobacteriales</taxon>
        <taxon>Flavobacteriaceae</taxon>
    </lineage>
</organism>
<accession>A0A2S7WV12</accession>
<keyword evidence="1" id="KW-1133">Transmembrane helix</keyword>
<gene>
    <name evidence="2" type="ORF">BTO16_01465</name>
</gene>
<evidence type="ECO:0000313" key="3">
    <source>
        <dbReference type="Proteomes" id="UP000239068"/>
    </source>
</evidence>
<sequence>MIKFFRKIRQNLLLQNKTGKYFKYAIGEIVLVVIGILIALSINNWNEKKANDTKIAFIFEQIKRELLEDAITANNLNIFWERQDSLYKIAMSDSATIKMYKESPQLRSFFYFAEQNTIQTNGFELLKLNANLTEESLSPLISKMSKMYNYYTQEFEINLHEMIVTINNHTQKMAEKHDWYYKDRKSDEWLNYLVNSSEHKNNLTLYGTAIYLNLYDSRTFMKQAIDVLQSIEEMQTSKTVKKETIFSKVIGPIKVLNMKPSKENIPRSNFRRDSERYYSIFTNETGNPIQFSYLFKNGSEFRFKQNNIATKQKDELITIASGDSYILYIISDVTLKIMNMNDDCIGYHVTTKENAAIHIK</sequence>
<dbReference type="OrthoDB" id="1414794at2"/>
<proteinExistence type="predicted"/>
<protein>
    <submittedName>
        <fullName evidence="2">Uncharacterized protein</fullName>
    </submittedName>
</protein>
<dbReference type="InterPro" id="IPR045749">
    <property type="entry name" value="DUF6090"/>
</dbReference>
<keyword evidence="1" id="KW-0472">Membrane</keyword>
<evidence type="ECO:0000313" key="2">
    <source>
        <dbReference type="EMBL" id="PQJ81326.1"/>
    </source>
</evidence>
<feature type="transmembrane region" description="Helical" evidence="1">
    <location>
        <begin position="21"/>
        <end position="42"/>
    </location>
</feature>
<dbReference type="Proteomes" id="UP000239068">
    <property type="component" value="Unassembled WGS sequence"/>
</dbReference>
<keyword evidence="1" id="KW-0812">Transmembrane</keyword>
<name>A0A2S7WV12_9FLAO</name>
<comment type="caution">
    <text evidence="2">The sequence shown here is derived from an EMBL/GenBank/DDBJ whole genome shotgun (WGS) entry which is preliminary data.</text>
</comment>
<dbReference type="AlphaFoldDB" id="A0A2S7WV12"/>
<evidence type="ECO:0000256" key="1">
    <source>
        <dbReference type="SAM" id="Phobius"/>
    </source>
</evidence>
<dbReference type="Pfam" id="PF19578">
    <property type="entry name" value="DUF6090"/>
    <property type="match status" value="1"/>
</dbReference>
<keyword evidence="3" id="KW-1185">Reference proteome</keyword>
<reference evidence="2 3" key="1">
    <citation type="submission" date="2016-12" db="EMBL/GenBank/DDBJ databases">
        <title>Trade-off between light-utilization and light-protection in marine flavobacteria.</title>
        <authorList>
            <person name="Kumagai Y."/>
            <person name="Yoshizawa S."/>
            <person name="Kogure K."/>
            <person name="Iwasaki W."/>
        </authorList>
    </citation>
    <scope>NUCLEOTIDE SEQUENCE [LARGE SCALE GENOMIC DNA]</scope>
    <source>
        <strain evidence="2 3">ATCC 43844</strain>
    </source>
</reference>